<organism evidence="2 3">
    <name type="scientific">Polyporus arcularius HHB13444</name>
    <dbReference type="NCBI Taxonomy" id="1314778"/>
    <lineage>
        <taxon>Eukaryota</taxon>
        <taxon>Fungi</taxon>
        <taxon>Dikarya</taxon>
        <taxon>Basidiomycota</taxon>
        <taxon>Agaricomycotina</taxon>
        <taxon>Agaricomycetes</taxon>
        <taxon>Polyporales</taxon>
        <taxon>Polyporaceae</taxon>
        <taxon>Polyporus</taxon>
    </lineage>
</organism>
<dbReference type="PANTHER" id="PTHR43591">
    <property type="entry name" value="METHYLTRANSFERASE"/>
    <property type="match status" value="1"/>
</dbReference>
<feature type="compositionally biased region" description="Polar residues" evidence="1">
    <location>
        <begin position="1"/>
        <end position="16"/>
    </location>
</feature>
<keyword evidence="2" id="KW-0489">Methyltransferase</keyword>
<keyword evidence="3" id="KW-1185">Reference proteome</keyword>
<dbReference type="Pfam" id="PF13489">
    <property type="entry name" value="Methyltransf_23"/>
    <property type="match status" value="1"/>
</dbReference>
<dbReference type="InterPro" id="IPR029063">
    <property type="entry name" value="SAM-dependent_MTases_sf"/>
</dbReference>
<name>A0A5C3PV24_9APHY</name>
<dbReference type="Proteomes" id="UP000308197">
    <property type="component" value="Unassembled WGS sequence"/>
</dbReference>
<dbReference type="EMBL" id="ML211001">
    <property type="protein sequence ID" value="TFK92290.1"/>
    <property type="molecule type" value="Genomic_DNA"/>
</dbReference>
<gene>
    <name evidence="2" type="ORF">K466DRAFT_595337</name>
</gene>
<evidence type="ECO:0000313" key="3">
    <source>
        <dbReference type="Proteomes" id="UP000308197"/>
    </source>
</evidence>
<reference evidence="2 3" key="1">
    <citation type="journal article" date="2019" name="Nat. Ecol. Evol.">
        <title>Megaphylogeny resolves global patterns of mushroom evolution.</title>
        <authorList>
            <person name="Varga T."/>
            <person name="Krizsan K."/>
            <person name="Foldi C."/>
            <person name="Dima B."/>
            <person name="Sanchez-Garcia M."/>
            <person name="Sanchez-Ramirez S."/>
            <person name="Szollosi G.J."/>
            <person name="Szarkandi J.G."/>
            <person name="Papp V."/>
            <person name="Albert L."/>
            <person name="Andreopoulos W."/>
            <person name="Angelini C."/>
            <person name="Antonin V."/>
            <person name="Barry K.W."/>
            <person name="Bougher N.L."/>
            <person name="Buchanan P."/>
            <person name="Buyck B."/>
            <person name="Bense V."/>
            <person name="Catcheside P."/>
            <person name="Chovatia M."/>
            <person name="Cooper J."/>
            <person name="Damon W."/>
            <person name="Desjardin D."/>
            <person name="Finy P."/>
            <person name="Geml J."/>
            <person name="Haridas S."/>
            <person name="Hughes K."/>
            <person name="Justo A."/>
            <person name="Karasinski D."/>
            <person name="Kautmanova I."/>
            <person name="Kiss B."/>
            <person name="Kocsube S."/>
            <person name="Kotiranta H."/>
            <person name="LaButti K.M."/>
            <person name="Lechner B.E."/>
            <person name="Liimatainen K."/>
            <person name="Lipzen A."/>
            <person name="Lukacs Z."/>
            <person name="Mihaltcheva S."/>
            <person name="Morgado L.N."/>
            <person name="Niskanen T."/>
            <person name="Noordeloos M.E."/>
            <person name="Ohm R.A."/>
            <person name="Ortiz-Santana B."/>
            <person name="Ovrebo C."/>
            <person name="Racz N."/>
            <person name="Riley R."/>
            <person name="Savchenko A."/>
            <person name="Shiryaev A."/>
            <person name="Soop K."/>
            <person name="Spirin V."/>
            <person name="Szebenyi C."/>
            <person name="Tomsovsky M."/>
            <person name="Tulloss R.E."/>
            <person name="Uehling J."/>
            <person name="Grigoriev I.V."/>
            <person name="Vagvolgyi C."/>
            <person name="Papp T."/>
            <person name="Martin F.M."/>
            <person name="Miettinen O."/>
            <person name="Hibbett D.S."/>
            <person name="Nagy L.G."/>
        </authorList>
    </citation>
    <scope>NUCLEOTIDE SEQUENCE [LARGE SCALE GENOMIC DNA]</scope>
    <source>
        <strain evidence="2 3">HHB13444</strain>
    </source>
</reference>
<dbReference type="AlphaFoldDB" id="A0A5C3PV24"/>
<feature type="region of interest" description="Disordered" evidence="1">
    <location>
        <begin position="1"/>
        <end position="26"/>
    </location>
</feature>
<keyword evidence="2" id="KW-0808">Transferase</keyword>
<dbReference type="Gene3D" id="3.40.50.150">
    <property type="entry name" value="Vaccinia Virus protein VP39"/>
    <property type="match status" value="1"/>
</dbReference>
<accession>A0A5C3PV24</accession>
<dbReference type="SUPFAM" id="SSF53335">
    <property type="entry name" value="S-adenosyl-L-methionine-dependent methyltransferases"/>
    <property type="match status" value="1"/>
</dbReference>
<evidence type="ECO:0000256" key="1">
    <source>
        <dbReference type="SAM" id="MobiDB-lite"/>
    </source>
</evidence>
<dbReference type="GO" id="GO:0032259">
    <property type="term" value="P:methylation"/>
    <property type="evidence" value="ECO:0007669"/>
    <property type="project" value="UniProtKB-KW"/>
</dbReference>
<evidence type="ECO:0000313" key="2">
    <source>
        <dbReference type="EMBL" id="TFK92290.1"/>
    </source>
</evidence>
<protein>
    <submittedName>
        <fullName evidence="2">S-adenosyl-L-methionine-dependent methyltransferase</fullName>
    </submittedName>
</protein>
<proteinExistence type="predicted"/>
<sequence>MTTNQDEFVDTSSDGRSASPAPSMYSFSSSVDGRTMLREAYGRILNNQNDTYFLPADNEEHRRLDLQHQIITLALGSLYPAPNLVRRALAPRPGKTAAILDVGTGSGSWAIDMAKQFPHCSVVGVDLAPPRVDGDLPPNCRFEIDDANLGFSHYRESFDVIHARSVSAGIRDFPQFLEELAQALRPGGVVLLGDGEMQLYDEWQEPLAYSTQGSSDFSWLHSVFFAGYNAMKSRGGSVDSPSMNPTWLRNIDAFTDVGWHKVYIPLGPWRCGDERELLLAEMLREDCLRYIAGLGPYLLSEGYFPESVEMMTREAATELRELRVRFHTRWSFAWAVKK</sequence>
<feature type="compositionally biased region" description="Low complexity" evidence="1">
    <location>
        <begin position="17"/>
        <end position="26"/>
    </location>
</feature>
<dbReference type="InParanoid" id="A0A5C3PV24"/>
<dbReference type="GO" id="GO:0008168">
    <property type="term" value="F:methyltransferase activity"/>
    <property type="evidence" value="ECO:0007669"/>
    <property type="project" value="UniProtKB-KW"/>
</dbReference>
<dbReference type="STRING" id="1314778.A0A5C3PV24"/>
<dbReference type="PANTHER" id="PTHR43591:SF31">
    <property type="entry name" value="LAEA-LIKE, PUTATIVE (AFU_ORTHOLOGUE AFUA_8G01930)-RELATED"/>
    <property type="match status" value="1"/>
</dbReference>
<dbReference type="CDD" id="cd02440">
    <property type="entry name" value="AdoMet_MTases"/>
    <property type="match status" value="1"/>
</dbReference>